<reference evidence="1" key="1">
    <citation type="submission" date="2019-08" db="EMBL/GenBank/DDBJ databases">
        <authorList>
            <person name="Kucharzyk K."/>
            <person name="Murdoch R.W."/>
            <person name="Higgins S."/>
            <person name="Loffler F."/>
        </authorList>
    </citation>
    <scope>NUCLEOTIDE SEQUENCE</scope>
</reference>
<gene>
    <name evidence="1" type="ORF">SDC9_186023</name>
</gene>
<name>A0A645HJX8_9ZZZZ</name>
<evidence type="ECO:0000313" key="1">
    <source>
        <dbReference type="EMBL" id="MPN38499.1"/>
    </source>
</evidence>
<organism evidence="1">
    <name type="scientific">bioreactor metagenome</name>
    <dbReference type="NCBI Taxonomy" id="1076179"/>
    <lineage>
        <taxon>unclassified sequences</taxon>
        <taxon>metagenomes</taxon>
        <taxon>ecological metagenomes</taxon>
    </lineage>
</organism>
<protein>
    <submittedName>
        <fullName evidence="1">Uncharacterized protein</fullName>
    </submittedName>
</protein>
<sequence length="54" mass="6104">MITFNDMYENNIGLPIFLGFIEADIPKVLGNKEAFIVLIYGVKLCLYTSDYSVP</sequence>
<accession>A0A645HJX8</accession>
<dbReference type="EMBL" id="VSSQ01093760">
    <property type="protein sequence ID" value="MPN38499.1"/>
    <property type="molecule type" value="Genomic_DNA"/>
</dbReference>
<comment type="caution">
    <text evidence="1">The sequence shown here is derived from an EMBL/GenBank/DDBJ whole genome shotgun (WGS) entry which is preliminary data.</text>
</comment>
<proteinExistence type="predicted"/>
<dbReference type="AlphaFoldDB" id="A0A645HJX8"/>